<evidence type="ECO:0000256" key="2">
    <source>
        <dbReference type="ARBA" id="ARBA00008639"/>
    </source>
</evidence>
<gene>
    <name evidence="6" type="primary">dcyD</name>
    <name evidence="6" type="ORF">PSECIP111854_03179</name>
</gene>
<keyword evidence="3" id="KW-0663">Pyridoxal phosphate</keyword>
<dbReference type="InterPro" id="IPR001926">
    <property type="entry name" value="TrpB-like_PALP"/>
</dbReference>
<dbReference type="GO" id="GO:0019148">
    <property type="term" value="F:D-cysteine desulfhydrase activity"/>
    <property type="evidence" value="ECO:0007669"/>
    <property type="project" value="UniProtKB-EC"/>
</dbReference>
<comment type="similarity">
    <text evidence="2">Belongs to the ACC deaminase/D-cysteine desulfhydrase family.</text>
</comment>
<feature type="domain" description="Tryptophan synthase beta chain-like PALP" evidence="5">
    <location>
        <begin position="102"/>
        <end position="372"/>
    </location>
</feature>
<dbReference type="EMBL" id="CAMAPC010000015">
    <property type="protein sequence ID" value="CAH9063214.1"/>
    <property type="molecule type" value="Genomic_DNA"/>
</dbReference>
<dbReference type="PANTHER" id="PTHR43780:SF2">
    <property type="entry name" value="1-AMINOCYCLOPROPANE-1-CARBOXYLATE DEAMINASE-RELATED"/>
    <property type="match status" value="1"/>
</dbReference>
<dbReference type="PANTHER" id="PTHR43780">
    <property type="entry name" value="1-AMINOCYCLOPROPANE-1-CARBOXYLATE DEAMINASE-RELATED"/>
    <property type="match status" value="1"/>
</dbReference>
<dbReference type="Gene3D" id="3.40.50.1100">
    <property type="match status" value="2"/>
</dbReference>
<name>A0A9W4R109_9GAMM</name>
<dbReference type="AlphaFoldDB" id="A0A9W4R109"/>
<keyword evidence="4" id="KW-1133">Transmembrane helix</keyword>
<evidence type="ECO:0000256" key="3">
    <source>
        <dbReference type="ARBA" id="ARBA00022898"/>
    </source>
</evidence>
<dbReference type="InterPro" id="IPR027278">
    <property type="entry name" value="ACCD_DCysDesulf"/>
</dbReference>
<accession>A0A9W4R109</accession>
<evidence type="ECO:0000256" key="1">
    <source>
        <dbReference type="ARBA" id="ARBA00001933"/>
    </source>
</evidence>
<comment type="cofactor">
    <cofactor evidence="1">
        <name>pyridoxal 5'-phosphate</name>
        <dbReference type="ChEBI" id="CHEBI:597326"/>
    </cofactor>
</comment>
<evidence type="ECO:0000313" key="6">
    <source>
        <dbReference type="EMBL" id="CAH9063214.1"/>
    </source>
</evidence>
<reference evidence="6" key="1">
    <citation type="submission" date="2022-07" db="EMBL/GenBank/DDBJ databases">
        <authorList>
            <person name="Criscuolo A."/>
        </authorList>
    </citation>
    <scope>NUCLEOTIDE SEQUENCE</scope>
    <source>
        <strain evidence="6">CIP111854</strain>
    </source>
</reference>
<protein>
    <submittedName>
        <fullName evidence="6">D-cysteine desulfhydrase</fullName>
        <ecNumber evidence="6">4.4.1.15</ecNumber>
    </submittedName>
</protein>
<keyword evidence="6" id="KW-0456">Lyase</keyword>
<keyword evidence="7" id="KW-1185">Reference proteome</keyword>
<dbReference type="EC" id="4.4.1.15" evidence="6"/>
<feature type="transmembrane region" description="Helical" evidence="4">
    <location>
        <begin position="21"/>
        <end position="39"/>
    </location>
</feature>
<proteinExistence type="inferred from homology"/>
<evidence type="ECO:0000313" key="7">
    <source>
        <dbReference type="Proteomes" id="UP001152467"/>
    </source>
</evidence>
<keyword evidence="4" id="KW-0812">Transmembrane</keyword>
<organism evidence="6 7">
    <name type="scientific">Pseudoalteromonas holothuriae</name>
    <dbReference type="NCBI Taxonomy" id="2963714"/>
    <lineage>
        <taxon>Bacteria</taxon>
        <taxon>Pseudomonadati</taxon>
        <taxon>Pseudomonadota</taxon>
        <taxon>Gammaproteobacteria</taxon>
        <taxon>Alteromonadales</taxon>
        <taxon>Pseudoalteromonadaceae</taxon>
        <taxon>Pseudoalteromonas</taxon>
    </lineage>
</organism>
<sequence>MAETKKDKGAIRIYSIPKNAAIIWSLLFFIVSSLCYVLTKQNTSFVPLISEFTTINYNLASNLDIFSQIAVRINLLYSHKSENRMSFKKFDFPESPIQIIEHPLLAQKQVILKVKRDDLLHPHIAGNKWRKLKYNLIAMKQQNKSAFVTFSGPFSNHLYAASMACKLFALEGHAIVRGPHLDIHNPTIRMARACGVKIHMVDRATYRLRHNDDYLMELQQRFAHCHIIPEGGSNQQALVGVQELANSLPKSDYVMCATGSGGTLAGLINASSGTTSVIGIAVLKQAEYLIDEIIRLAPKAKQKSNWQLMCDFHDGGYGKFSTALWQFCKMMKKDCKLPLEPIYTGKLFYALWQLLEQDFFAPGSHITAIHTGGLQGLDGLRYRQLITN</sequence>
<dbReference type="Proteomes" id="UP001152467">
    <property type="component" value="Unassembled WGS sequence"/>
</dbReference>
<comment type="caution">
    <text evidence="6">The sequence shown here is derived from an EMBL/GenBank/DDBJ whole genome shotgun (WGS) entry which is preliminary data.</text>
</comment>
<dbReference type="Pfam" id="PF00291">
    <property type="entry name" value="PALP"/>
    <property type="match status" value="1"/>
</dbReference>
<evidence type="ECO:0000259" key="5">
    <source>
        <dbReference type="Pfam" id="PF00291"/>
    </source>
</evidence>
<evidence type="ECO:0000256" key="4">
    <source>
        <dbReference type="SAM" id="Phobius"/>
    </source>
</evidence>
<keyword evidence="4" id="KW-0472">Membrane</keyword>
<dbReference type="SUPFAM" id="SSF53686">
    <property type="entry name" value="Tryptophan synthase beta subunit-like PLP-dependent enzymes"/>
    <property type="match status" value="1"/>
</dbReference>
<dbReference type="InterPro" id="IPR036052">
    <property type="entry name" value="TrpB-like_PALP_sf"/>
</dbReference>